<sequence>MTAASYCPANTVEASGQILAINDYQALYSLVGCTFGGDCRTSFGIPDLRGRAPVSYGQGPGLYAHPFGQYYGTDEITQTIDQMPAHNHDATFTPNGGGGGGTGASVMVSQDAGTTNSPAGGKYLAKVDAGLSSVKIYNDGTNLTELEGVIGGGGGGSTGGTVTVGVTGGTQTGGTQPMEVAGPRLAMRYCIVTNGLYPPRP</sequence>
<accession>A0A367UGS6</accession>
<dbReference type="AlphaFoldDB" id="A0A367UGS6"/>
<dbReference type="InterPro" id="IPR011083">
    <property type="entry name" value="Phage_tail_collar_dom"/>
</dbReference>
<dbReference type="Gene3D" id="3.90.1340.10">
    <property type="entry name" value="Phage tail collar domain"/>
    <property type="match status" value="1"/>
</dbReference>
<gene>
    <name evidence="2" type="ORF">TH5_03745</name>
</gene>
<name>A0A367UGS6_9PROT</name>
<evidence type="ECO:0000313" key="2">
    <source>
        <dbReference type="EMBL" id="RCK07507.1"/>
    </source>
</evidence>
<organism evidence="2 3">
    <name type="scientific">Thalassospira xianhensis MCCC 1A02616</name>
    <dbReference type="NCBI Taxonomy" id="1177929"/>
    <lineage>
        <taxon>Bacteria</taxon>
        <taxon>Pseudomonadati</taxon>
        <taxon>Pseudomonadota</taxon>
        <taxon>Alphaproteobacteria</taxon>
        <taxon>Rhodospirillales</taxon>
        <taxon>Thalassospiraceae</taxon>
        <taxon>Thalassospira</taxon>
    </lineage>
</organism>
<proteinExistence type="predicted"/>
<keyword evidence="3" id="KW-1185">Reference proteome</keyword>
<dbReference type="Pfam" id="PF07484">
    <property type="entry name" value="Collar"/>
    <property type="match status" value="1"/>
</dbReference>
<feature type="domain" description="Phage tail collar" evidence="1">
    <location>
        <begin position="1"/>
        <end position="53"/>
    </location>
</feature>
<dbReference type="SUPFAM" id="SSF88874">
    <property type="entry name" value="Receptor-binding domain of short tail fibre protein gp12"/>
    <property type="match status" value="1"/>
</dbReference>
<evidence type="ECO:0000259" key="1">
    <source>
        <dbReference type="Pfam" id="PF07484"/>
    </source>
</evidence>
<dbReference type="InterPro" id="IPR037053">
    <property type="entry name" value="Phage_tail_collar_dom_sf"/>
</dbReference>
<dbReference type="EMBL" id="JPWA01000002">
    <property type="protein sequence ID" value="RCK07507.1"/>
    <property type="molecule type" value="Genomic_DNA"/>
</dbReference>
<dbReference type="Proteomes" id="UP000252419">
    <property type="component" value="Unassembled WGS sequence"/>
</dbReference>
<comment type="caution">
    <text evidence="2">The sequence shown here is derived from an EMBL/GenBank/DDBJ whole genome shotgun (WGS) entry which is preliminary data.</text>
</comment>
<evidence type="ECO:0000313" key="3">
    <source>
        <dbReference type="Proteomes" id="UP000252419"/>
    </source>
</evidence>
<reference evidence="2 3" key="1">
    <citation type="submission" date="2014-07" db="EMBL/GenBank/DDBJ databases">
        <title>Draft genome sequence of Thalassospira xianhensis P-4 (MCCC 1A02616).</title>
        <authorList>
            <person name="Lai Q."/>
            <person name="Shao Z."/>
        </authorList>
    </citation>
    <scope>NUCLEOTIDE SEQUENCE [LARGE SCALE GENOMIC DNA]</scope>
    <source>
        <strain evidence="2 3">MCCC 1A02616</strain>
    </source>
</reference>
<protein>
    <recommendedName>
        <fullName evidence="1">Phage tail collar domain-containing protein</fullName>
    </recommendedName>
</protein>